<gene>
    <name evidence="1" type="ORF">GMARGA_LOCUS22441</name>
</gene>
<feature type="non-terminal residue" evidence="1">
    <location>
        <position position="563"/>
    </location>
</feature>
<organism evidence="1 2">
    <name type="scientific">Gigaspora margarita</name>
    <dbReference type="NCBI Taxonomy" id="4874"/>
    <lineage>
        <taxon>Eukaryota</taxon>
        <taxon>Fungi</taxon>
        <taxon>Fungi incertae sedis</taxon>
        <taxon>Mucoromycota</taxon>
        <taxon>Glomeromycotina</taxon>
        <taxon>Glomeromycetes</taxon>
        <taxon>Diversisporales</taxon>
        <taxon>Gigasporaceae</taxon>
        <taxon>Gigaspora</taxon>
    </lineage>
</organism>
<sequence length="563" mass="65628">MLYLLVQVNEGVKCIIPERIMSIESTSTFFDLFDLTTMGQYDDREVKVSIRREKSEGWKEVDKGLDGDLKMLEVLGFMQVKFCLVSDTNLDTTVSTQNRPDAFDILMKNSRQLLLPQRCTEHNNYHRLYNEIIELFEAQKVGWTCSSHETLGKEFVNRLTSALWYIDPHIPTLRARSYHLPVLFTQLKTYQNGKSHDEFYYTSHHKKRQLSQQRLVHLPSSLEISISQPWASSDRWCQVMPEVLSLIEILKKYSYYLITTTASMNELHYSNESARSPGNNSTMYQVSACEPYQLKDEYTQLDDLLSEKSFYEHVEIQQYLPNDAIDRYKFMKELQLTYPIGIYRIQESEISNNKQDETLKARMLAKIHKELPHYFTQQIRKNVLNKKVTPAVLRMLHFDLTGNAAVTSGDVEERLRLMLIMADPNIIFDFEDAHYCVALFRYLREFCIQYRQWTCLISADDKYKIPIGEDIAVSTDVQNQCSIVAYESTLAAADHNFAKLSLMPSVIFFISIPDNISGLFYNGQVYVLYKDTIFEPSTVIRHSTKFLNALTIQYIYQEMPSIL</sequence>
<dbReference type="EMBL" id="CAJVQB010021648">
    <property type="protein sequence ID" value="CAG8797671.1"/>
    <property type="molecule type" value="Genomic_DNA"/>
</dbReference>
<evidence type="ECO:0000313" key="1">
    <source>
        <dbReference type="EMBL" id="CAG8797671.1"/>
    </source>
</evidence>
<comment type="caution">
    <text evidence="1">The sequence shown here is derived from an EMBL/GenBank/DDBJ whole genome shotgun (WGS) entry which is preliminary data.</text>
</comment>
<accession>A0ABN7VTB0</accession>
<evidence type="ECO:0000313" key="2">
    <source>
        <dbReference type="Proteomes" id="UP000789901"/>
    </source>
</evidence>
<name>A0ABN7VTB0_GIGMA</name>
<reference evidence="1 2" key="1">
    <citation type="submission" date="2021-06" db="EMBL/GenBank/DDBJ databases">
        <authorList>
            <person name="Kallberg Y."/>
            <person name="Tangrot J."/>
            <person name="Rosling A."/>
        </authorList>
    </citation>
    <scope>NUCLEOTIDE SEQUENCE [LARGE SCALE GENOMIC DNA]</scope>
    <source>
        <strain evidence="1 2">120-4 pot B 10/14</strain>
    </source>
</reference>
<protein>
    <submittedName>
        <fullName evidence="1">13476_t:CDS:1</fullName>
    </submittedName>
</protein>
<keyword evidence="2" id="KW-1185">Reference proteome</keyword>
<dbReference type="Proteomes" id="UP000789901">
    <property type="component" value="Unassembled WGS sequence"/>
</dbReference>
<proteinExistence type="predicted"/>